<name>A0A2N8KK42_9BURK</name>
<dbReference type="EMBL" id="POQS01000002">
    <property type="protein sequence ID" value="PND33813.1"/>
    <property type="molecule type" value="Genomic_DNA"/>
</dbReference>
<dbReference type="InterPro" id="IPR049243">
    <property type="entry name" value="DUF6878"/>
</dbReference>
<comment type="caution">
    <text evidence="2">The sequence shown here is derived from an EMBL/GenBank/DDBJ whole genome shotgun (WGS) entry which is preliminary data.</text>
</comment>
<proteinExistence type="predicted"/>
<sequence length="150" mass="16272">MNDLTVQEGGLPSHEQLRTETLSALFELLAAAGLHRATVSYCGTGDSGGPEGVSFERPDGSALEPMPCLSLRQFADNYVDGQWRQHLIQAEYRLDDALTDLAMALVEELHSGWEDGDGASGEVIFDVQDAKVLVQHNAYFTDSTSTVTIL</sequence>
<accession>A0A2N8KK42</accession>
<dbReference type="Proteomes" id="UP000235994">
    <property type="component" value="Unassembled WGS sequence"/>
</dbReference>
<evidence type="ECO:0000259" key="1">
    <source>
        <dbReference type="Pfam" id="PF21798"/>
    </source>
</evidence>
<gene>
    <name evidence="2" type="ORF">C1I89_05985</name>
</gene>
<evidence type="ECO:0000313" key="2">
    <source>
        <dbReference type="EMBL" id="PND33813.1"/>
    </source>
</evidence>
<dbReference type="AlphaFoldDB" id="A0A2N8KK42"/>
<dbReference type="RefSeq" id="WP_146196875.1">
    <property type="nucleotide sequence ID" value="NZ_POQS01000002.1"/>
</dbReference>
<keyword evidence="3" id="KW-1185">Reference proteome</keyword>
<feature type="domain" description="DUF6878" evidence="1">
    <location>
        <begin position="22"/>
        <end position="144"/>
    </location>
</feature>
<organism evidence="2 3">
    <name type="scientific">Achromobacter pulmonis</name>
    <dbReference type="NCBI Taxonomy" id="1389932"/>
    <lineage>
        <taxon>Bacteria</taxon>
        <taxon>Pseudomonadati</taxon>
        <taxon>Pseudomonadota</taxon>
        <taxon>Betaproteobacteria</taxon>
        <taxon>Burkholderiales</taxon>
        <taxon>Alcaligenaceae</taxon>
        <taxon>Achromobacter</taxon>
    </lineage>
</organism>
<reference evidence="2 3" key="1">
    <citation type="submission" date="2018-01" db="EMBL/GenBank/DDBJ databases">
        <title>The draft genome of an aniline degradation strain ANB-1.</title>
        <authorList>
            <person name="Zhang L."/>
            <person name="Jiang J."/>
        </authorList>
    </citation>
    <scope>NUCLEOTIDE SEQUENCE [LARGE SCALE GENOMIC DNA]</scope>
    <source>
        <strain evidence="2 3">ANB-1</strain>
    </source>
</reference>
<evidence type="ECO:0000313" key="3">
    <source>
        <dbReference type="Proteomes" id="UP000235994"/>
    </source>
</evidence>
<protein>
    <recommendedName>
        <fullName evidence="1">DUF6878 domain-containing protein</fullName>
    </recommendedName>
</protein>
<dbReference type="Pfam" id="PF21798">
    <property type="entry name" value="DUF6878"/>
    <property type="match status" value="1"/>
</dbReference>